<dbReference type="OrthoDB" id="9780310at2"/>
<dbReference type="InterPro" id="IPR036520">
    <property type="entry name" value="UPF0759_sf"/>
</dbReference>
<dbReference type="SUPFAM" id="SSF117396">
    <property type="entry name" value="TM1631-like"/>
    <property type="match status" value="1"/>
</dbReference>
<dbReference type="EMBL" id="LXNG01000020">
    <property type="protein sequence ID" value="OAG67133.1"/>
    <property type="molecule type" value="Genomic_DNA"/>
</dbReference>
<dbReference type="RefSeq" id="WP_064509388.1">
    <property type="nucleotide sequence ID" value="NZ_JAYFSN010000041.1"/>
</dbReference>
<evidence type="ECO:0000313" key="4">
    <source>
        <dbReference type="Proteomes" id="UP001303614"/>
    </source>
</evidence>
<dbReference type="AlphaFoldDB" id="A0A1A9M9A3"/>
<reference evidence="1 4" key="2">
    <citation type="submission" date="2023-12" db="EMBL/GenBank/DDBJ databases">
        <title>Genome sequencing of Xanthomonas floridensis.</title>
        <authorList>
            <person name="Greer S."/>
            <person name="Harrison J."/>
            <person name="Grant M."/>
            <person name="Vicente J."/>
            <person name="Studholme D."/>
        </authorList>
    </citation>
    <scope>NUCLEOTIDE SEQUENCE [LARGE SCALE GENOMIC DNA]</scope>
    <source>
        <strain evidence="1 4">WHRI 8848</strain>
    </source>
</reference>
<dbReference type="EMBL" id="JAYFSO010000038">
    <property type="protein sequence ID" value="MEA5126302.1"/>
    <property type="molecule type" value="Genomic_DNA"/>
</dbReference>
<evidence type="ECO:0000313" key="2">
    <source>
        <dbReference type="EMBL" id="OAG67133.1"/>
    </source>
</evidence>
<comment type="caution">
    <text evidence="2">The sequence shown here is derived from an EMBL/GenBank/DDBJ whole genome shotgun (WGS) entry which is preliminary data.</text>
</comment>
<dbReference type="PANTHER" id="PTHR30348">
    <property type="entry name" value="UNCHARACTERIZED PROTEIN YECE"/>
    <property type="match status" value="1"/>
</dbReference>
<dbReference type="Pfam" id="PF01904">
    <property type="entry name" value="DUF72"/>
    <property type="match status" value="1"/>
</dbReference>
<evidence type="ECO:0000313" key="3">
    <source>
        <dbReference type="Proteomes" id="UP000077659"/>
    </source>
</evidence>
<keyword evidence="4" id="KW-1185">Reference proteome</keyword>
<dbReference type="InterPro" id="IPR002763">
    <property type="entry name" value="DUF72"/>
</dbReference>
<gene>
    <name evidence="2" type="ORF">A7D17_19100</name>
    <name evidence="1" type="ORF">VB146_21135</name>
</gene>
<proteinExistence type="predicted"/>
<sequence length="254" mass="27487">MPARASPANGCLRCGCAGWSIPAAERAGFGTGANVLQRYATRFNAVEINSSFHRPHRRDTYARWADNVPEDFRFSVKLPRSISHDARLHAAGPLLDAFLAQAGALGARLGCLLLQLPPSAAFDARVAATFFAMLRRRWDGSVVCEPRHASWFTPQAQAVMTRHRIARAAADPAPHPSAITPDPTTGPSYWRWHGSPRVYYSSYDAPALAALAASIRGAAQPGHDRWVIFDNTAAGLAVPNALRLQTLLGIEEVG</sequence>
<reference evidence="2 3" key="1">
    <citation type="submission" date="2016-05" db="EMBL/GenBank/DDBJ databases">
        <title>Pathogenic, phenotypic and molecular characterisation of Xanthomonas nasturtii sp. nov. and Xanthomonas floridensis sp. nov., new species of Xanthomonas associated with watercress production in Florida.</title>
        <authorList>
            <person name="Vicente J.G."/>
            <person name="Rothwell S."/>
            <person name="Holub E.B."/>
            <person name="Studholme D.J."/>
        </authorList>
    </citation>
    <scope>NUCLEOTIDE SEQUENCE [LARGE SCALE GENOMIC DNA]</scope>
    <source>
        <strain evidence="2 3">WHRI 8848</strain>
    </source>
</reference>
<name>A0A1A9M9A3_9XANT</name>
<protein>
    <submittedName>
        <fullName evidence="1">DUF72 domain-containing protein</fullName>
    </submittedName>
</protein>
<dbReference type="Proteomes" id="UP001303614">
    <property type="component" value="Unassembled WGS sequence"/>
</dbReference>
<organism evidence="2 3">
    <name type="scientific">Xanthomonas floridensis</name>
    <dbReference type="NCBI Taxonomy" id="1843580"/>
    <lineage>
        <taxon>Bacteria</taxon>
        <taxon>Pseudomonadati</taxon>
        <taxon>Pseudomonadota</taxon>
        <taxon>Gammaproteobacteria</taxon>
        <taxon>Lysobacterales</taxon>
        <taxon>Lysobacteraceae</taxon>
        <taxon>Xanthomonas</taxon>
    </lineage>
</organism>
<accession>A0A1A9M9A3</accession>
<dbReference type="Gene3D" id="3.20.20.410">
    <property type="entry name" value="Protein of unknown function UPF0759"/>
    <property type="match status" value="1"/>
</dbReference>
<dbReference type="PANTHER" id="PTHR30348:SF14">
    <property type="entry name" value="BLR8050 PROTEIN"/>
    <property type="match status" value="1"/>
</dbReference>
<dbReference type="Proteomes" id="UP000077659">
    <property type="component" value="Unassembled WGS sequence"/>
</dbReference>
<evidence type="ECO:0000313" key="1">
    <source>
        <dbReference type="EMBL" id="MEA5126302.1"/>
    </source>
</evidence>
<dbReference type="STRING" id="1843580.A7D17_19100"/>